<dbReference type="NCBIfam" id="TIGR02937">
    <property type="entry name" value="sigma70-ECF"/>
    <property type="match status" value="1"/>
</dbReference>
<dbReference type="PANTHER" id="PTHR43133:SF8">
    <property type="entry name" value="RNA POLYMERASE SIGMA FACTOR HI_1459-RELATED"/>
    <property type="match status" value="1"/>
</dbReference>
<dbReference type="InterPro" id="IPR014284">
    <property type="entry name" value="RNA_pol_sigma-70_dom"/>
</dbReference>
<gene>
    <name evidence="8" type="ORF">EV188_1162</name>
</gene>
<dbReference type="CDD" id="cd06171">
    <property type="entry name" value="Sigma70_r4"/>
    <property type="match status" value="1"/>
</dbReference>
<dbReference type="InterPro" id="IPR007627">
    <property type="entry name" value="RNA_pol_sigma70_r2"/>
</dbReference>
<dbReference type="EMBL" id="SNYO01000016">
    <property type="protein sequence ID" value="TDQ46376.1"/>
    <property type="molecule type" value="Genomic_DNA"/>
</dbReference>
<dbReference type="InterPro" id="IPR036388">
    <property type="entry name" value="WH-like_DNA-bd_sf"/>
</dbReference>
<evidence type="ECO:0000256" key="3">
    <source>
        <dbReference type="ARBA" id="ARBA00023082"/>
    </source>
</evidence>
<protein>
    <submittedName>
        <fullName evidence="8">RNA polymerase sigma-70 factor (ECF subfamily)</fullName>
    </submittedName>
</protein>
<evidence type="ECO:0000259" key="7">
    <source>
        <dbReference type="Pfam" id="PF08281"/>
    </source>
</evidence>
<comment type="similarity">
    <text evidence="1">Belongs to the sigma-70 factor family. ECF subfamily.</text>
</comment>
<dbReference type="SUPFAM" id="SSF88946">
    <property type="entry name" value="Sigma2 domain of RNA polymerase sigma factors"/>
    <property type="match status" value="1"/>
</dbReference>
<keyword evidence="4" id="KW-0238">DNA-binding</keyword>
<keyword evidence="9" id="KW-1185">Reference proteome</keyword>
<dbReference type="GO" id="GO:0006352">
    <property type="term" value="P:DNA-templated transcription initiation"/>
    <property type="evidence" value="ECO:0007669"/>
    <property type="project" value="InterPro"/>
</dbReference>
<feature type="domain" description="RNA polymerase sigma-70 region 2" evidence="6">
    <location>
        <begin position="54"/>
        <end position="121"/>
    </location>
</feature>
<comment type="caution">
    <text evidence="8">The sequence shown here is derived from an EMBL/GenBank/DDBJ whole genome shotgun (WGS) entry which is preliminary data.</text>
</comment>
<dbReference type="GO" id="GO:0016987">
    <property type="term" value="F:sigma factor activity"/>
    <property type="evidence" value="ECO:0007669"/>
    <property type="project" value="UniProtKB-KW"/>
</dbReference>
<evidence type="ECO:0000313" key="9">
    <source>
        <dbReference type="Proteomes" id="UP000295705"/>
    </source>
</evidence>
<evidence type="ECO:0000256" key="1">
    <source>
        <dbReference type="ARBA" id="ARBA00010641"/>
    </source>
</evidence>
<dbReference type="PANTHER" id="PTHR43133">
    <property type="entry name" value="RNA POLYMERASE ECF-TYPE SIGMA FACTO"/>
    <property type="match status" value="1"/>
</dbReference>
<dbReference type="GO" id="GO:0003677">
    <property type="term" value="F:DNA binding"/>
    <property type="evidence" value="ECO:0007669"/>
    <property type="project" value="UniProtKB-KW"/>
</dbReference>
<accession>A0A4R6UJT0</accession>
<dbReference type="InterPro" id="IPR013325">
    <property type="entry name" value="RNA_pol_sigma_r2"/>
</dbReference>
<evidence type="ECO:0000256" key="2">
    <source>
        <dbReference type="ARBA" id="ARBA00023015"/>
    </source>
</evidence>
<feature type="domain" description="RNA polymerase sigma factor 70 region 4 type 2" evidence="7">
    <location>
        <begin position="154"/>
        <end position="202"/>
    </location>
</feature>
<dbReference type="SUPFAM" id="SSF88659">
    <property type="entry name" value="Sigma3 and sigma4 domains of RNA polymerase sigma factors"/>
    <property type="match status" value="1"/>
</dbReference>
<dbReference type="Gene3D" id="1.10.1740.10">
    <property type="match status" value="1"/>
</dbReference>
<sequence length="210" mass="23103">MCPVPNGEETRRHRRALDTGVGGDGAALRATRDAEDGWLVRQARAGSAEAFEVLITRHQDRIFRIALRVLGNRHDAEDVMQDVLIQLWTGLAGFAGTSAFTTWLHRVVVNRCLSRARSVRRTETVPGPSEAGHPTTPAAGRQVQDQAELAVAAHAVAGLPDDQRSVFVLCQLEGLSYREVAVILRLPETTVRGRLARARERLAQAMEEWA</sequence>
<evidence type="ECO:0000256" key="5">
    <source>
        <dbReference type="ARBA" id="ARBA00023163"/>
    </source>
</evidence>
<keyword evidence="3" id="KW-0731">Sigma factor</keyword>
<name>A0A4R6UJT0_9PSEU</name>
<reference evidence="8 9" key="1">
    <citation type="submission" date="2019-03" db="EMBL/GenBank/DDBJ databases">
        <title>Genomic Encyclopedia of Type Strains, Phase IV (KMG-IV): sequencing the most valuable type-strain genomes for metagenomic binning, comparative biology and taxonomic classification.</title>
        <authorList>
            <person name="Goeker M."/>
        </authorList>
    </citation>
    <scope>NUCLEOTIDE SEQUENCE [LARGE SCALE GENOMIC DNA]</scope>
    <source>
        <strain evidence="8 9">DSM 45775</strain>
    </source>
</reference>
<dbReference type="Pfam" id="PF08281">
    <property type="entry name" value="Sigma70_r4_2"/>
    <property type="match status" value="1"/>
</dbReference>
<organism evidence="8 9">
    <name type="scientific">Actinomycetospora succinea</name>
    <dbReference type="NCBI Taxonomy" id="663603"/>
    <lineage>
        <taxon>Bacteria</taxon>
        <taxon>Bacillati</taxon>
        <taxon>Actinomycetota</taxon>
        <taxon>Actinomycetes</taxon>
        <taxon>Pseudonocardiales</taxon>
        <taxon>Pseudonocardiaceae</taxon>
        <taxon>Actinomycetospora</taxon>
    </lineage>
</organism>
<keyword evidence="5" id="KW-0804">Transcription</keyword>
<evidence type="ECO:0000256" key="4">
    <source>
        <dbReference type="ARBA" id="ARBA00023125"/>
    </source>
</evidence>
<keyword evidence="2" id="KW-0805">Transcription regulation</keyword>
<evidence type="ECO:0000259" key="6">
    <source>
        <dbReference type="Pfam" id="PF04542"/>
    </source>
</evidence>
<dbReference type="InterPro" id="IPR013324">
    <property type="entry name" value="RNA_pol_sigma_r3/r4-like"/>
</dbReference>
<proteinExistence type="inferred from homology"/>
<dbReference type="InterPro" id="IPR013249">
    <property type="entry name" value="RNA_pol_sigma70_r4_t2"/>
</dbReference>
<evidence type="ECO:0000313" key="8">
    <source>
        <dbReference type="EMBL" id="TDQ46376.1"/>
    </source>
</evidence>
<dbReference type="InterPro" id="IPR039425">
    <property type="entry name" value="RNA_pol_sigma-70-like"/>
</dbReference>
<dbReference type="Pfam" id="PF04542">
    <property type="entry name" value="Sigma70_r2"/>
    <property type="match status" value="1"/>
</dbReference>
<dbReference type="Proteomes" id="UP000295705">
    <property type="component" value="Unassembled WGS sequence"/>
</dbReference>
<dbReference type="RefSeq" id="WP_243742119.1">
    <property type="nucleotide sequence ID" value="NZ_BAABHR010000031.1"/>
</dbReference>
<dbReference type="Gene3D" id="1.10.10.10">
    <property type="entry name" value="Winged helix-like DNA-binding domain superfamily/Winged helix DNA-binding domain"/>
    <property type="match status" value="1"/>
</dbReference>
<dbReference type="AlphaFoldDB" id="A0A4R6UJT0"/>